<feature type="domain" description="RSE1/DDB1/CPSF1 first beta-propeller" evidence="8">
    <location>
        <begin position="23"/>
        <end position="370"/>
    </location>
</feature>
<evidence type="ECO:0008006" key="12">
    <source>
        <dbReference type="Google" id="ProtNLM"/>
    </source>
</evidence>
<dbReference type="KEGG" id="bnn:FOA43_000872"/>
<comment type="similarity">
    <text evidence="6">Belongs to the RSE1 family.</text>
</comment>
<keyword evidence="4" id="KW-0508">mRNA splicing</keyword>
<dbReference type="InterPro" id="IPR015943">
    <property type="entry name" value="WD40/YVTN_repeat-like_dom_sf"/>
</dbReference>
<dbReference type="InterPro" id="IPR058543">
    <property type="entry name" value="Beta-prop_RSE1/DDB1/CPSF1_2nd"/>
</dbReference>
<evidence type="ECO:0000256" key="2">
    <source>
        <dbReference type="ARBA" id="ARBA00022664"/>
    </source>
</evidence>
<dbReference type="GO" id="GO:0003676">
    <property type="term" value="F:nucleic acid binding"/>
    <property type="evidence" value="ECO:0007669"/>
    <property type="project" value="InterPro"/>
</dbReference>
<dbReference type="OrthoDB" id="436637at2759"/>
<dbReference type="Pfam" id="PF03178">
    <property type="entry name" value="CPSF_A"/>
    <property type="match status" value="1"/>
</dbReference>
<dbReference type="RefSeq" id="XP_038777125.1">
    <property type="nucleotide sequence ID" value="XM_038921197.1"/>
</dbReference>
<dbReference type="InterPro" id="IPR050358">
    <property type="entry name" value="RSE1/DDB1/CFT1"/>
</dbReference>
<keyword evidence="5" id="KW-0539">Nucleus</keyword>
<proteinExistence type="inferred from homology"/>
<dbReference type="Proteomes" id="UP000662931">
    <property type="component" value="Chromosome 1"/>
</dbReference>
<evidence type="ECO:0000259" key="7">
    <source>
        <dbReference type="Pfam" id="PF03178"/>
    </source>
</evidence>
<evidence type="ECO:0000256" key="4">
    <source>
        <dbReference type="ARBA" id="ARBA00023187"/>
    </source>
</evidence>
<gene>
    <name evidence="10" type="ORF">FOA43_000872</name>
</gene>
<dbReference type="SUPFAM" id="SSF50978">
    <property type="entry name" value="WD40 repeat-like"/>
    <property type="match status" value="1"/>
</dbReference>
<dbReference type="Pfam" id="PF10433">
    <property type="entry name" value="Beta-prop_RSE1_1st"/>
    <property type="match status" value="1"/>
</dbReference>
<comment type="subcellular location">
    <subcellularLocation>
        <location evidence="1">Nucleus</location>
    </subcellularLocation>
</comment>
<dbReference type="InterPro" id="IPR018846">
    <property type="entry name" value="Beta-prop_RSE1/DDB1/CPSF1_1st"/>
</dbReference>
<evidence type="ECO:0000313" key="10">
    <source>
        <dbReference type="EMBL" id="QPG73560.1"/>
    </source>
</evidence>
<dbReference type="GO" id="GO:0006397">
    <property type="term" value="P:mRNA processing"/>
    <property type="evidence" value="ECO:0007669"/>
    <property type="project" value="UniProtKB-KW"/>
</dbReference>
<dbReference type="Pfam" id="PF23726">
    <property type="entry name" value="Beta-prop_RSE1_2nd"/>
    <property type="match status" value="1"/>
</dbReference>
<evidence type="ECO:0000256" key="5">
    <source>
        <dbReference type="ARBA" id="ARBA00023242"/>
    </source>
</evidence>
<evidence type="ECO:0000313" key="11">
    <source>
        <dbReference type="Proteomes" id="UP000662931"/>
    </source>
</evidence>
<dbReference type="FunFam" id="2.130.10.10:FF:001143">
    <property type="entry name" value="Pre-mRNA-splicing factor rse-1, putative"/>
    <property type="match status" value="1"/>
</dbReference>
<keyword evidence="11" id="KW-1185">Reference proteome</keyword>
<feature type="domain" description="RSE1/DDB1/CPSF1 C-terminal" evidence="7">
    <location>
        <begin position="872"/>
        <end position="1148"/>
    </location>
</feature>
<evidence type="ECO:0000256" key="6">
    <source>
        <dbReference type="ARBA" id="ARBA00038266"/>
    </source>
</evidence>
<name>A0A875RNF1_EENNA</name>
<evidence type="ECO:0000256" key="3">
    <source>
        <dbReference type="ARBA" id="ARBA00022728"/>
    </source>
</evidence>
<dbReference type="Gene3D" id="2.130.10.10">
    <property type="entry name" value="YVTN repeat-like/Quinoprotein amine dehydrogenase"/>
    <property type="match status" value="3"/>
</dbReference>
<dbReference type="InterPro" id="IPR036322">
    <property type="entry name" value="WD40_repeat_dom_sf"/>
</dbReference>
<dbReference type="GeneID" id="62194273"/>
<dbReference type="GO" id="GO:0008380">
    <property type="term" value="P:RNA splicing"/>
    <property type="evidence" value="ECO:0007669"/>
    <property type="project" value="UniProtKB-KW"/>
</dbReference>
<evidence type="ECO:0000259" key="8">
    <source>
        <dbReference type="Pfam" id="PF10433"/>
    </source>
</evidence>
<dbReference type="GO" id="GO:0005681">
    <property type="term" value="C:spliceosomal complex"/>
    <property type="evidence" value="ECO:0007669"/>
    <property type="project" value="UniProtKB-KW"/>
</dbReference>
<organism evidence="10 11">
    <name type="scientific">Eeniella nana</name>
    <name type="common">Yeast</name>
    <name type="synonym">Brettanomyces nanus</name>
    <dbReference type="NCBI Taxonomy" id="13502"/>
    <lineage>
        <taxon>Eukaryota</taxon>
        <taxon>Fungi</taxon>
        <taxon>Dikarya</taxon>
        <taxon>Ascomycota</taxon>
        <taxon>Saccharomycotina</taxon>
        <taxon>Pichiomycetes</taxon>
        <taxon>Pichiales</taxon>
        <taxon>Pichiaceae</taxon>
        <taxon>Brettanomyces</taxon>
    </lineage>
</organism>
<dbReference type="EMBL" id="CP064812">
    <property type="protein sequence ID" value="QPG73560.1"/>
    <property type="molecule type" value="Genomic_DNA"/>
</dbReference>
<keyword evidence="3" id="KW-0747">Spliceosome</keyword>
<protein>
    <recommendedName>
        <fullName evidence="12">DNA damage-binding protein 1</fullName>
    </recommendedName>
</protein>
<dbReference type="InterPro" id="IPR004871">
    <property type="entry name" value="RSE1/DDB1/CPSF1_C"/>
</dbReference>
<keyword evidence="2" id="KW-0507">mRNA processing</keyword>
<reference evidence="10" key="1">
    <citation type="submission" date="2020-10" db="EMBL/GenBank/DDBJ databases">
        <authorList>
            <person name="Roach M.J.R."/>
        </authorList>
    </citation>
    <scope>NUCLEOTIDE SEQUENCE</scope>
    <source>
        <strain evidence="10">CBS 1945</strain>
    </source>
</reference>
<dbReference type="AlphaFoldDB" id="A0A875RNF1"/>
<evidence type="ECO:0000259" key="9">
    <source>
        <dbReference type="Pfam" id="PF23726"/>
    </source>
</evidence>
<evidence type="ECO:0000256" key="1">
    <source>
        <dbReference type="ARBA" id="ARBA00004123"/>
    </source>
</evidence>
<feature type="domain" description="RSE1/DDB1/CPSF1 second beta-propeller" evidence="9">
    <location>
        <begin position="458"/>
        <end position="792"/>
    </location>
</feature>
<sequence length="1149" mass="127668">MTSVNPEFYLYNLTIQKPCSTVQSCIGNFTGVKKQQQIVKATSTSIELWSFNKHNGALKKICDQNCYSNIRQISTLRPLGFHKDLIIVTSDSGNLCLLSFNVELSRFETAVNQPYFKTGIRPITPGEYIAVDGRNRAFIVGAIEKNKFVYTVSHDGDSSKPTVSSPLEANRSRVVTFALCGLDVGFGDPLFAAIESEISAPNFKKTLTYYELDFGLNHVLKRYSEDLPESANFLLAVPGGIDGPSGILVCSKDMITYKYLSKMTHSVPIPKRTDQLDCSTQIVSGVVHVLKHSFFILLQSNLGDLFKVTINGVAQDSDESDGQPGLVDAIEIKYFDSMPVCNSLLIFKSGFLYANCEYGDQYIYQFEKLGDDPDDKSWISTDYPDDVAVLTAEPDQISFEVKQFDNLNLVNILENFNPIIDSKLYDSGDVFDLPVIYSLCGSGPRSSLNVLNHQLPFTEIVTQELPSVVTCIFSIVTHKEDKYDKFIVISFYDQTLILSVGEEVEEAEDSGFLTDVATQNVAQVGSTSVVQIHSNGLRQIFYDKDDKPVKNVSWSPPVGIEILHSAITNTQVALALSSRELVYFETDAQDRLIEYSEHKELESQITSLCLGNLSPGQARFPFIVAGGKDQTLTVLKTDPSSTLEIIVKEDLSSVPCSLMVLRVRDSGVFEEEEDDDDAEDNVALSTLYLHIGMTNGVYARLKFDQVSGELSNPRNQYTGPKEVHLSRLKFDHQNVVGITSVRSYLGYASAADFKITALAKPIFTELCAFKSEDVPVNGALGIHGGNLTIMTVDQLDSSLLIESIALRYTPKAMADSTDFNGMLYVAEADFQIKSPYTKGDDNGEEIISYEFDEDLQEHYQQFGYGLEAGHWASCIQVVSIEKKAVGQAVELKNEAAFKLCRVSFASDMKNDFLVISTAVNQAFAPNRNDGTFLRVYKICEDGSLLFHYKTKTESLALALISFQGKLLVGMRDLLVLYDLGKKQLLKKCSTKLEECREIVDLKTQGLRVVVSDIGDSVRYVSYQPKENEFVTFIDDYMKRHVTRTLMLDYETVIVGDKFGELSVLRCPEEISEMNESDTRGAIAAQKDSRLNGAPFRLKNVMNFYIGDVPTSFQKGSLTIGGSECILYTGLQGTIGCLHPLKTLSEINFF</sequence>
<dbReference type="PANTHER" id="PTHR10644">
    <property type="entry name" value="DNA REPAIR/RNA PROCESSING CPSF FAMILY"/>
    <property type="match status" value="1"/>
</dbReference>
<accession>A0A875RNF1</accession>